<gene>
    <name evidence="10" type="ORF">AGOS_ACR011C</name>
</gene>
<feature type="region of interest" description="Disordered" evidence="8">
    <location>
        <begin position="172"/>
        <end position="253"/>
    </location>
</feature>
<dbReference type="InParanoid" id="Q75CA1"/>
<dbReference type="SUPFAM" id="SSF88723">
    <property type="entry name" value="PIN domain-like"/>
    <property type="match status" value="1"/>
</dbReference>
<evidence type="ECO:0000313" key="11">
    <source>
        <dbReference type="Proteomes" id="UP000000591"/>
    </source>
</evidence>
<dbReference type="CDD" id="cd09865">
    <property type="entry name" value="PIN_ScUtp23p-like"/>
    <property type="match status" value="1"/>
</dbReference>
<keyword evidence="3" id="KW-0698">rRNA processing</keyword>
<evidence type="ECO:0000256" key="5">
    <source>
        <dbReference type="ARBA" id="ARBA00037300"/>
    </source>
</evidence>
<evidence type="ECO:0000256" key="6">
    <source>
        <dbReference type="ARBA" id="ARBA00038503"/>
    </source>
</evidence>
<organism evidence="10 11">
    <name type="scientific">Eremothecium gossypii (strain ATCC 10895 / CBS 109.51 / FGSC 9923 / NRRL Y-1056)</name>
    <name type="common">Yeast</name>
    <name type="synonym">Ashbya gossypii</name>
    <dbReference type="NCBI Taxonomy" id="284811"/>
    <lineage>
        <taxon>Eukaryota</taxon>
        <taxon>Fungi</taxon>
        <taxon>Dikarya</taxon>
        <taxon>Ascomycota</taxon>
        <taxon>Saccharomycotina</taxon>
        <taxon>Saccharomycetes</taxon>
        <taxon>Saccharomycetales</taxon>
        <taxon>Saccharomycetaceae</taxon>
        <taxon>Eremothecium</taxon>
    </lineage>
</organism>
<evidence type="ECO:0000256" key="8">
    <source>
        <dbReference type="SAM" id="MobiDB-lite"/>
    </source>
</evidence>
<feature type="compositionally biased region" description="Basic and acidic residues" evidence="8">
    <location>
        <begin position="214"/>
        <end position="231"/>
    </location>
</feature>
<dbReference type="eggNOG" id="KOG3164">
    <property type="taxonomic scope" value="Eukaryota"/>
</dbReference>
<dbReference type="EMBL" id="AE016816">
    <property type="protein sequence ID" value="AAS51238.1"/>
    <property type="molecule type" value="Genomic_DNA"/>
</dbReference>
<evidence type="ECO:0000256" key="4">
    <source>
        <dbReference type="ARBA" id="ARBA00023242"/>
    </source>
</evidence>
<dbReference type="InterPro" id="IPR006984">
    <property type="entry name" value="Fcf1/UTP23"/>
</dbReference>
<dbReference type="Pfam" id="PF04900">
    <property type="entry name" value="Fcf1"/>
    <property type="match status" value="1"/>
</dbReference>
<dbReference type="GO" id="GO:0005730">
    <property type="term" value="C:nucleolus"/>
    <property type="evidence" value="ECO:0000318"/>
    <property type="project" value="GO_Central"/>
</dbReference>
<evidence type="ECO:0000256" key="2">
    <source>
        <dbReference type="ARBA" id="ARBA00022517"/>
    </source>
</evidence>
<comment type="function">
    <text evidence="5">Involved in rRNA-processing and ribosome biogenesis.</text>
</comment>
<proteinExistence type="inferred from homology"/>
<dbReference type="PANTHER" id="PTHR12416">
    <property type="entry name" value="RRNA-PROCESSING PROTEIN UTP23 HOMOLOG"/>
    <property type="match status" value="1"/>
</dbReference>
<dbReference type="GO" id="GO:0000472">
    <property type="term" value="P:endonucleolytic cleavage to generate mature 5'-end of SSU-rRNA from (SSU-rRNA, 5.8S rRNA, LSU-rRNA)"/>
    <property type="evidence" value="ECO:0007669"/>
    <property type="project" value="EnsemblFungi"/>
</dbReference>
<feature type="compositionally biased region" description="Polar residues" evidence="8">
    <location>
        <begin position="243"/>
        <end position="253"/>
    </location>
</feature>
<dbReference type="FunCoup" id="Q75CA1">
    <property type="interactions" value="1108"/>
</dbReference>
<evidence type="ECO:0000313" key="10">
    <source>
        <dbReference type="EMBL" id="AAS51238.1"/>
    </source>
</evidence>
<name>Q75CA1_EREGS</name>
<dbReference type="FunFam" id="3.40.50.1010:FF:000006">
    <property type="entry name" value="rRNA-processing protein UTP23 homolog"/>
    <property type="match status" value="1"/>
</dbReference>
<reference evidence="10 11" key="1">
    <citation type="journal article" date="2004" name="Science">
        <title>The Ashbya gossypii genome as a tool for mapping the ancient Saccharomyces cerevisiae genome.</title>
        <authorList>
            <person name="Dietrich F.S."/>
            <person name="Voegeli S."/>
            <person name="Brachat S."/>
            <person name="Lerch A."/>
            <person name="Gates K."/>
            <person name="Steiner S."/>
            <person name="Mohr C."/>
            <person name="Pohlmann R."/>
            <person name="Luedi P."/>
            <person name="Choi S."/>
            <person name="Wing R.A."/>
            <person name="Flavier A."/>
            <person name="Gaffney T.D."/>
            <person name="Philippsen P."/>
        </authorList>
    </citation>
    <scope>NUCLEOTIDE SEQUENCE [LARGE SCALE GENOMIC DNA]</scope>
    <source>
        <strain evidence="11">ATCC 10895 / CBS 109.51 / FGSC 9923 / NRRL Y-1056</strain>
    </source>
</reference>
<keyword evidence="4" id="KW-0539">Nucleus</keyword>
<evidence type="ECO:0000256" key="3">
    <source>
        <dbReference type="ARBA" id="ARBA00022552"/>
    </source>
</evidence>
<dbReference type="GO" id="GO:0070181">
    <property type="term" value="F:small ribosomal subunit rRNA binding"/>
    <property type="evidence" value="ECO:0000318"/>
    <property type="project" value="GO_Central"/>
</dbReference>
<keyword evidence="2" id="KW-0690">Ribosome biogenesis</keyword>
<dbReference type="GO" id="GO:0000447">
    <property type="term" value="P:endonucleolytic cleavage in ITS1 to separate SSU-rRNA from 5.8S rRNA and LSU-rRNA from tricistronic rRNA transcript (SSU-rRNA, 5.8S rRNA, LSU-rRNA)"/>
    <property type="evidence" value="ECO:0007669"/>
    <property type="project" value="EnsemblFungi"/>
</dbReference>
<dbReference type="InterPro" id="IPR029060">
    <property type="entry name" value="PIN-like_dom_sf"/>
</dbReference>
<dbReference type="RefSeq" id="NP_983414.1">
    <property type="nucleotide sequence ID" value="NM_208767.1"/>
</dbReference>
<feature type="compositionally biased region" description="Low complexity" evidence="8">
    <location>
        <begin position="183"/>
        <end position="194"/>
    </location>
</feature>
<dbReference type="Proteomes" id="UP000000591">
    <property type="component" value="Chromosome III"/>
</dbReference>
<dbReference type="OrthoDB" id="25675at2759"/>
<feature type="compositionally biased region" description="Basic residues" evidence="8">
    <location>
        <begin position="232"/>
        <end position="241"/>
    </location>
</feature>
<keyword evidence="11" id="KW-1185">Reference proteome</keyword>
<comment type="similarity">
    <text evidence="6">Belongs to the UTP23/FCF1 family. UTP23 subfamily.</text>
</comment>
<sequence>MRQKRAKAYKKQMLVYNHTFKFREPYQVLVDDQIVLETNKSSFDLLKGLKRTLQAEVKPMITQCCMQKLYDTKNQDAIAQGKLYERRRCNHVKEPKEPIECLQSVVAVNGQNRHRYIVASQDIAIRRALRKVPGVPLVYINRAVMVMEPLSSTSEQVSREAEKQKLFKGLNDPKYTGIAENSAPAGAQPAEGAPTLKRKGPKAPNPLSMKKRKVKEEQPTSDASEQKADASKKRRRKHKKATSAETPAESTSD</sequence>
<dbReference type="GeneID" id="4619539"/>
<dbReference type="InterPro" id="IPR057776">
    <property type="entry name" value="UTP23_sensor"/>
</dbReference>
<dbReference type="OMA" id="CCMQALY"/>
<dbReference type="GO" id="GO:0032040">
    <property type="term" value="C:small-subunit processome"/>
    <property type="evidence" value="ECO:0000318"/>
    <property type="project" value="GO_Central"/>
</dbReference>
<dbReference type="HOGENOM" id="CLU_053567_1_1_1"/>
<dbReference type="KEGG" id="ago:AGOS_ACR011C"/>
<evidence type="ECO:0000256" key="1">
    <source>
        <dbReference type="ARBA" id="ARBA00004604"/>
    </source>
</evidence>
<dbReference type="STRING" id="284811.Q75CA1"/>
<comment type="subcellular location">
    <subcellularLocation>
        <location evidence="1">Nucleus</location>
        <location evidence="1">Nucleolus</location>
    </subcellularLocation>
</comment>
<reference evidence="11" key="2">
    <citation type="journal article" date="2013" name="G3 (Bethesda)">
        <title>Genomes of Ashbya fungi isolated from insects reveal four mating-type loci, numerous translocations, lack of transposons, and distinct gene duplications.</title>
        <authorList>
            <person name="Dietrich F.S."/>
            <person name="Voegeli S."/>
            <person name="Kuo S."/>
            <person name="Philippsen P."/>
        </authorList>
    </citation>
    <scope>GENOME REANNOTATION</scope>
    <source>
        <strain evidence="11">ATCC 10895 / CBS 109.51 / FGSC 9923 / NRRL Y-1056</strain>
    </source>
</reference>
<evidence type="ECO:0000259" key="9">
    <source>
        <dbReference type="Pfam" id="PF24779"/>
    </source>
</evidence>
<accession>Q75CA1</accession>
<evidence type="ECO:0000256" key="7">
    <source>
        <dbReference type="ARBA" id="ARBA00076388"/>
    </source>
</evidence>
<dbReference type="GO" id="GO:0000480">
    <property type="term" value="P:endonucleolytic cleavage in 5'-ETS of tricistronic rRNA transcript (SSU-rRNA, 5.8S rRNA, LSU-rRNA)"/>
    <property type="evidence" value="ECO:0007669"/>
    <property type="project" value="EnsemblFungi"/>
</dbReference>
<dbReference type="AlphaFoldDB" id="Q75CA1"/>
<protein>
    <recommendedName>
        <fullName evidence="7">U three protein 23</fullName>
    </recommendedName>
</protein>
<dbReference type="Gene3D" id="3.40.50.1010">
    <property type="entry name" value="5'-nuclease"/>
    <property type="match status" value="1"/>
</dbReference>
<feature type="domain" description="UTP23 sensor motif region" evidence="9">
    <location>
        <begin position="197"/>
        <end position="213"/>
    </location>
</feature>
<dbReference type="Pfam" id="PF24779">
    <property type="entry name" value="UTP23_sensor"/>
    <property type="match status" value="1"/>
</dbReference>